<name>A0A921EQZ8_9ACTN</name>
<protein>
    <submittedName>
        <fullName evidence="2">Uncharacterized protein</fullName>
    </submittedName>
</protein>
<evidence type="ECO:0000313" key="3">
    <source>
        <dbReference type="Proteomes" id="UP000712713"/>
    </source>
</evidence>
<feature type="transmembrane region" description="Helical" evidence="1">
    <location>
        <begin position="87"/>
        <end position="112"/>
    </location>
</feature>
<sequence>MAGTASRPQSTERTERHDVAADAFLLAAAVFLLGTAIQGGMVTAFGGLSTSPAWTDGIGMLAILAAAFGAPLLAWRLHGHHTHLRDGVAGLVGVVAGLVLTLACFGGLFFLFSKVPPLFERDKYGPIDVGAVVAILTVVFLWKPVGRAIAALRSGRRFGVPVLRLALLIALVAVVVGSLVIGGEGAEVGLWLAPTGFGAAAATVGADVAQRTLLRPRPAA</sequence>
<dbReference type="EMBL" id="DYZF01000203">
    <property type="protein sequence ID" value="HJE51931.1"/>
    <property type="molecule type" value="Genomic_DNA"/>
</dbReference>
<keyword evidence="1" id="KW-0812">Transmembrane</keyword>
<feature type="transmembrane region" description="Helical" evidence="1">
    <location>
        <begin position="124"/>
        <end position="142"/>
    </location>
</feature>
<dbReference type="Proteomes" id="UP000712713">
    <property type="component" value="Unassembled WGS sequence"/>
</dbReference>
<evidence type="ECO:0000256" key="1">
    <source>
        <dbReference type="SAM" id="Phobius"/>
    </source>
</evidence>
<evidence type="ECO:0000313" key="2">
    <source>
        <dbReference type="EMBL" id="HJE51931.1"/>
    </source>
</evidence>
<comment type="caution">
    <text evidence="2">The sequence shown here is derived from an EMBL/GenBank/DDBJ whole genome shotgun (WGS) entry which is preliminary data.</text>
</comment>
<dbReference type="AlphaFoldDB" id="A0A921EQZ8"/>
<feature type="transmembrane region" description="Helical" evidence="1">
    <location>
        <begin position="188"/>
        <end position="209"/>
    </location>
</feature>
<feature type="transmembrane region" description="Helical" evidence="1">
    <location>
        <begin position="57"/>
        <end position="75"/>
    </location>
</feature>
<proteinExistence type="predicted"/>
<reference evidence="2" key="2">
    <citation type="submission" date="2021-09" db="EMBL/GenBank/DDBJ databases">
        <authorList>
            <person name="Gilroy R."/>
        </authorList>
    </citation>
    <scope>NUCLEOTIDE SEQUENCE</scope>
    <source>
        <strain evidence="2">ChiGjej3B3-7470</strain>
    </source>
</reference>
<keyword evidence="1" id="KW-0472">Membrane</keyword>
<feature type="transmembrane region" description="Helical" evidence="1">
    <location>
        <begin position="162"/>
        <end position="182"/>
    </location>
</feature>
<reference evidence="2" key="1">
    <citation type="journal article" date="2021" name="PeerJ">
        <title>Extensive microbial diversity within the chicken gut microbiome revealed by metagenomics and culture.</title>
        <authorList>
            <person name="Gilroy R."/>
            <person name="Ravi A."/>
            <person name="Getino M."/>
            <person name="Pursley I."/>
            <person name="Horton D.L."/>
            <person name="Alikhan N.F."/>
            <person name="Baker D."/>
            <person name="Gharbi K."/>
            <person name="Hall N."/>
            <person name="Watson M."/>
            <person name="Adriaenssens E.M."/>
            <person name="Foster-Nyarko E."/>
            <person name="Jarju S."/>
            <person name="Secka A."/>
            <person name="Antonio M."/>
            <person name="Oren A."/>
            <person name="Chaudhuri R.R."/>
            <person name="La Ragione R."/>
            <person name="Hildebrand F."/>
            <person name="Pallen M.J."/>
        </authorList>
    </citation>
    <scope>NUCLEOTIDE SEQUENCE</scope>
    <source>
        <strain evidence="2">ChiGjej3B3-7470</strain>
    </source>
</reference>
<organism evidence="2 3">
    <name type="scientific">Tessaracoccus flavescens</name>
    <dbReference type="NCBI Taxonomy" id="399497"/>
    <lineage>
        <taxon>Bacteria</taxon>
        <taxon>Bacillati</taxon>
        <taxon>Actinomycetota</taxon>
        <taxon>Actinomycetes</taxon>
        <taxon>Propionibacteriales</taxon>
        <taxon>Propionibacteriaceae</taxon>
        <taxon>Tessaracoccus</taxon>
    </lineage>
</organism>
<feature type="transmembrane region" description="Helical" evidence="1">
    <location>
        <begin position="23"/>
        <end position="45"/>
    </location>
</feature>
<gene>
    <name evidence="2" type="ORF">K8V15_08135</name>
</gene>
<keyword evidence="1" id="KW-1133">Transmembrane helix</keyword>
<accession>A0A921EQZ8</accession>